<keyword evidence="2" id="KW-1185">Reference proteome</keyword>
<comment type="caution">
    <text evidence="1">The sequence shown here is derived from an EMBL/GenBank/DDBJ whole genome shotgun (WGS) entry which is preliminary data.</text>
</comment>
<reference evidence="2" key="1">
    <citation type="journal article" date="2023" name="Commun. Biol.">
        <title>Genome analysis of Parmales, the sister group of diatoms, reveals the evolutionary specialization of diatoms from phago-mixotrophs to photoautotrophs.</title>
        <authorList>
            <person name="Ban H."/>
            <person name="Sato S."/>
            <person name="Yoshikawa S."/>
            <person name="Yamada K."/>
            <person name="Nakamura Y."/>
            <person name="Ichinomiya M."/>
            <person name="Sato N."/>
            <person name="Blanc-Mathieu R."/>
            <person name="Endo H."/>
            <person name="Kuwata A."/>
            <person name="Ogata H."/>
        </authorList>
    </citation>
    <scope>NUCLEOTIDE SEQUENCE [LARGE SCALE GENOMIC DNA]</scope>
</reference>
<accession>A0A9W7G5U0</accession>
<sequence>MPPHQISCYLTPSGYAFLLLHPPLSQDSVGGFFKDVGEVWVKLVMGGLWERESVVESKGFDDRVRAIARRYLS</sequence>
<evidence type="ECO:0000313" key="2">
    <source>
        <dbReference type="Proteomes" id="UP001165065"/>
    </source>
</evidence>
<dbReference type="GO" id="GO:0006888">
    <property type="term" value="P:endoplasmic reticulum to Golgi vesicle-mediated transport"/>
    <property type="evidence" value="ECO:0007669"/>
    <property type="project" value="InterPro"/>
</dbReference>
<dbReference type="AlphaFoldDB" id="A0A9W7G5U0"/>
<dbReference type="InterPro" id="IPR011012">
    <property type="entry name" value="Longin-like_dom_sf"/>
</dbReference>
<dbReference type="InterPro" id="IPR006722">
    <property type="entry name" value="Sedlin"/>
</dbReference>
<gene>
    <name evidence="1" type="ORF">TrCOL_g2585</name>
</gene>
<dbReference type="EMBL" id="BRYA01000027">
    <property type="protein sequence ID" value="GMI33147.1"/>
    <property type="molecule type" value="Genomic_DNA"/>
</dbReference>
<proteinExistence type="predicted"/>
<dbReference type="Pfam" id="PF04628">
    <property type="entry name" value="Sedlin_N"/>
    <property type="match status" value="1"/>
</dbReference>
<dbReference type="Gene3D" id="3.30.450.70">
    <property type="match status" value="1"/>
</dbReference>
<dbReference type="Proteomes" id="UP001165065">
    <property type="component" value="Unassembled WGS sequence"/>
</dbReference>
<organism evidence="1 2">
    <name type="scientific">Triparma columacea</name>
    <dbReference type="NCBI Taxonomy" id="722753"/>
    <lineage>
        <taxon>Eukaryota</taxon>
        <taxon>Sar</taxon>
        <taxon>Stramenopiles</taxon>
        <taxon>Ochrophyta</taxon>
        <taxon>Bolidophyceae</taxon>
        <taxon>Parmales</taxon>
        <taxon>Triparmaceae</taxon>
        <taxon>Triparma</taxon>
    </lineage>
</organism>
<name>A0A9W7G5U0_9STRA</name>
<dbReference type="OrthoDB" id="10252102at2759"/>
<evidence type="ECO:0000313" key="1">
    <source>
        <dbReference type="EMBL" id="GMI33147.1"/>
    </source>
</evidence>
<protein>
    <submittedName>
        <fullName evidence="1">Uncharacterized protein</fullName>
    </submittedName>
</protein>
<dbReference type="SUPFAM" id="SSF64356">
    <property type="entry name" value="SNARE-like"/>
    <property type="match status" value="1"/>
</dbReference>
<dbReference type="GO" id="GO:0005737">
    <property type="term" value="C:cytoplasm"/>
    <property type="evidence" value="ECO:0007669"/>
    <property type="project" value="GOC"/>
</dbReference>